<dbReference type="GO" id="GO:1901135">
    <property type="term" value="P:carbohydrate derivative metabolic process"/>
    <property type="evidence" value="ECO:0007669"/>
    <property type="project" value="UniProtKB-ARBA"/>
</dbReference>
<comment type="similarity">
    <text evidence="2">Belongs to the glycosyltransferase 47 family.</text>
</comment>
<evidence type="ECO:0000313" key="7">
    <source>
        <dbReference type="Proteomes" id="UP000046392"/>
    </source>
</evidence>
<sequence length="164" mass="19179">MSKLDSVPNIDKIIVIWNNPNSSYLPDKNSWCKTIAPKFFIKTKSNSLNNKFLPYDIIKTEAVLTLDDGQSVYQHLVLYLFEVWKQHKNFIVGYYRRFGVIKGIINYSPTENRQTNCHQNGRNSPATRNKPNIAFGVEHQLSLIKKLINFNYTRLSLNKKHYKN</sequence>
<dbReference type="InterPro" id="IPR029044">
    <property type="entry name" value="Nucleotide-diphossugar_trans"/>
</dbReference>
<evidence type="ECO:0000259" key="6">
    <source>
        <dbReference type="Pfam" id="PF09258"/>
    </source>
</evidence>
<evidence type="ECO:0000256" key="1">
    <source>
        <dbReference type="ARBA" id="ARBA00004648"/>
    </source>
</evidence>
<dbReference type="WBParaSite" id="SPAL_0001766100.1">
    <property type="protein sequence ID" value="SPAL_0001766100.1"/>
    <property type="gene ID" value="SPAL_0001766100"/>
</dbReference>
<dbReference type="Proteomes" id="UP000046392">
    <property type="component" value="Unplaced"/>
</dbReference>
<keyword evidence="7" id="KW-1185">Reference proteome</keyword>
<evidence type="ECO:0000313" key="8">
    <source>
        <dbReference type="WBParaSite" id="SPAL_0001766100.1"/>
    </source>
</evidence>
<evidence type="ECO:0000256" key="5">
    <source>
        <dbReference type="ARBA" id="ARBA00023157"/>
    </source>
</evidence>
<accession>A0A0N5CIK6</accession>
<dbReference type="PANTHER" id="PTHR48261:SF2">
    <property type="entry name" value="ACETYLGLUCOSAMINYLTRANSFERASE"/>
    <property type="match status" value="1"/>
</dbReference>
<proteinExistence type="inferred from homology"/>
<comment type="subcellular location">
    <subcellularLocation>
        <location evidence="1">Endoplasmic reticulum membrane</location>
        <topology evidence="1">Single-pass type II membrane protein</topology>
    </subcellularLocation>
</comment>
<name>A0A0N5CIK6_STREA</name>
<keyword evidence="4" id="KW-0472">Membrane</keyword>
<dbReference type="Gene3D" id="3.90.550.10">
    <property type="entry name" value="Spore Coat Polysaccharide Biosynthesis Protein SpsA, Chain A"/>
    <property type="match status" value="1"/>
</dbReference>
<reference evidence="8" key="1">
    <citation type="submission" date="2017-02" db="UniProtKB">
        <authorList>
            <consortium name="WormBaseParasite"/>
        </authorList>
    </citation>
    <scope>IDENTIFICATION</scope>
</reference>
<protein>
    <submittedName>
        <fullName evidence="8">Glyco_transf_64 domain-containing protein</fullName>
    </submittedName>
</protein>
<feature type="domain" description="Glycosyl transferase 64" evidence="6">
    <location>
        <begin position="3"/>
        <end position="101"/>
    </location>
</feature>
<dbReference type="GO" id="GO:0016757">
    <property type="term" value="F:glycosyltransferase activity"/>
    <property type="evidence" value="ECO:0007669"/>
    <property type="project" value="InterPro"/>
</dbReference>
<dbReference type="InterPro" id="IPR015338">
    <property type="entry name" value="GT64_dom"/>
</dbReference>
<evidence type="ECO:0000256" key="4">
    <source>
        <dbReference type="ARBA" id="ARBA00023136"/>
    </source>
</evidence>
<dbReference type="AlphaFoldDB" id="A0A0N5CIK6"/>
<organism evidence="7 8">
    <name type="scientific">Strongyloides papillosus</name>
    <name type="common">Intestinal threadworm</name>
    <dbReference type="NCBI Taxonomy" id="174720"/>
    <lineage>
        <taxon>Eukaryota</taxon>
        <taxon>Metazoa</taxon>
        <taxon>Ecdysozoa</taxon>
        <taxon>Nematoda</taxon>
        <taxon>Chromadorea</taxon>
        <taxon>Rhabditida</taxon>
        <taxon>Tylenchina</taxon>
        <taxon>Panagrolaimomorpha</taxon>
        <taxon>Strongyloidoidea</taxon>
        <taxon>Strongyloididae</taxon>
        <taxon>Strongyloides</taxon>
    </lineage>
</organism>
<keyword evidence="5" id="KW-1015">Disulfide bond</keyword>
<evidence type="ECO:0000256" key="3">
    <source>
        <dbReference type="ARBA" id="ARBA00022679"/>
    </source>
</evidence>
<evidence type="ECO:0000256" key="2">
    <source>
        <dbReference type="ARBA" id="ARBA00010271"/>
    </source>
</evidence>
<dbReference type="STRING" id="174720.A0A0N5CIK6"/>
<dbReference type="Pfam" id="PF09258">
    <property type="entry name" value="Glyco_transf_64"/>
    <property type="match status" value="1"/>
</dbReference>
<keyword evidence="3" id="KW-0808">Transferase</keyword>
<dbReference type="InterPro" id="IPR004263">
    <property type="entry name" value="Exostosin"/>
</dbReference>
<dbReference type="GO" id="GO:0005789">
    <property type="term" value="C:endoplasmic reticulum membrane"/>
    <property type="evidence" value="ECO:0007669"/>
    <property type="project" value="UniProtKB-SubCell"/>
</dbReference>
<dbReference type="PANTHER" id="PTHR48261">
    <property type="entry name" value="ACETYLGLUCOSAMINYLTRANSFERASE"/>
    <property type="match status" value="1"/>
</dbReference>